<feature type="region of interest" description="Disordered" evidence="2">
    <location>
        <begin position="212"/>
        <end position="286"/>
    </location>
</feature>
<keyword evidence="3" id="KW-0812">Transmembrane</keyword>
<dbReference type="GO" id="GO:0016301">
    <property type="term" value="F:kinase activity"/>
    <property type="evidence" value="ECO:0007669"/>
    <property type="project" value="UniProtKB-KW"/>
</dbReference>
<feature type="compositionally biased region" description="Polar residues" evidence="2">
    <location>
        <begin position="1023"/>
        <end position="1033"/>
    </location>
</feature>
<feature type="compositionally biased region" description="Basic and acidic residues" evidence="2">
    <location>
        <begin position="739"/>
        <end position="748"/>
    </location>
</feature>
<keyword evidence="6" id="KW-0808">Transferase</keyword>
<feature type="region of interest" description="Disordered" evidence="2">
    <location>
        <begin position="78"/>
        <end position="176"/>
    </location>
</feature>
<feature type="compositionally biased region" description="Polar residues" evidence="2">
    <location>
        <begin position="157"/>
        <end position="170"/>
    </location>
</feature>
<feature type="compositionally biased region" description="Polar residues" evidence="2">
    <location>
        <begin position="543"/>
        <end position="555"/>
    </location>
</feature>
<evidence type="ECO:0000256" key="3">
    <source>
        <dbReference type="SAM" id="Phobius"/>
    </source>
</evidence>
<dbReference type="Proteomes" id="UP000319801">
    <property type="component" value="Unassembled WGS sequence"/>
</dbReference>
<dbReference type="GO" id="GO:0048812">
    <property type="term" value="P:neuron projection morphogenesis"/>
    <property type="evidence" value="ECO:0007669"/>
    <property type="project" value="InterPro"/>
</dbReference>
<dbReference type="InterPro" id="IPR039482">
    <property type="entry name" value="NYAP_N"/>
</dbReference>
<evidence type="ECO:0000256" key="2">
    <source>
        <dbReference type="SAM" id="MobiDB-lite"/>
    </source>
</evidence>
<feature type="region of interest" description="Disordered" evidence="2">
    <location>
        <begin position="991"/>
        <end position="1033"/>
    </location>
</feature>
<dbReference type="EMBL" id="VCAZ01000110">
    <property type="protein sequence ID" value="TST47753.1"/>
    <property type="molecule type" value="Genomic_DNA"/>
</dbReference>
<keyword evidence="3" id="KW-0472">Membrane</keyword>
<feature type="domain" description="Neuronal tyrosine-phosphorylated phosphoinositide-3-kinase adapter C-terminal" evidence="5">
    <location>
        <begin position="872"/>
        <end position="1033"/>
    </location>
</feature>
<name>A0A556V3N3_BAGYA</name>
<dbReference type="Pfam" id="PF15439">
    <property type="entry name" value="NYAP_N"/>
    <property type="match status" value="1"/>
</dbReference>
<keyword evidence="1" id="KW-0597">Phosphoprotein</keyword>
<keyword evidence="7" id="KW-1185">Reference proteome</keyword>
<comment type="caution">
    <text evidence="6">The sequence shown here is derived from an EMBL/GenBank/DDBJ whole genome shotgun (WGS) entry which is preliminary data.</text>
</comment>
<feature type="compositionally biased region" description="Basic and acidic residues" evidence="2">
    <location>
        <begin position="885"/>
        <end position="901"/>
    </location>
</feature>
<evidence type="ECO:0000259" key="4">
    <source>
        <dbReference type="Pfam" id="PF15439"/>
    </source>
</evidence>
<keyword evidence="6" id="KW-0418">Kinase</keyword>
<keyword evidence="3" id="KW-1133">Transmembrane helix</keyword>
<feature type="domain" description="Neuronal tyrosine-phosphorylated phosphoinositide-3-kinase adapter C-terminal" evidence="5">
    <location>
        <begin position="507"/>
        <end position="592"/>
    </location>
</feature>
<evidence type="ECO:0000313" key="6">
    <source>
        <dbReference type="EMBL" id="TST47753.1"/>
    </source>
</evidence>
<feature type="domain" description="Neuronal tyrosine-phosphorylated phosphoinositide-3-kinase adapter N-terminal" evidence="4">
    <location>
        <begin position="79"/>
        <end position="478"/>
    </location>
</feature>
<feature type="compositionally biased region" description="Polar residues" evidence="2">
    <location>
        <begin position="247"/>
        <end position="263"/>
    </location>
</feature>
<dbReference type="PANTHER" id="PTHR22633:SF1">
    <property type="entry name" value="NEURONAL TYROSINE-PHOSPHORYLATED PHOSPHOINOSITIDE-3-KINASE ADAPTER 2"/>
    <property type="match status" value="1"/>
</dbReference>
<feature type="region of interest" description="Disordered" evidence="2">
    <location>
        <begin position="506"/>
        <end position="754"/>
    </location>
</feature>
<proteinExistence type="predicted"/>
<organism evidence="6 7">
    <name type="scientific">Bagarius yarrelli</name>
    <name type="common">Goonch</name>
    <name type="synonym">Bagrus yarrelli</name>
    <dbReference type="NCBI Taxonomy" id="175774"/>
    <lineage>
        <taxon>Eukaryota</taxon>
        <taxon>Metazoa</taxon>
        <taxon>Chordata</taxon>
        <taxon>Craniata</taxon>
        <taxon>Vertebrata</taxon>
        <taxon>Euteleostomi</taxon>
        <taxon>Actinopterygii</taxon>
        <taxon>Neopterygii</taxon>
        <taxon>Teleostei</taxon>
        <taxon>Ostariophysi</taxon>
        <taxon>Siluriformes</taxon>
        <taxon>Sisoridae</taxon>
        <taxon>Sisorinae</taxon>
        <taxon>Bagarius</taxon>
    </lineage>
</organism>
<feature type="compositionally biased region" description="Basic and acidic residues" evidence="2">
    <location>
        <begin position="817"/>
        <end position="840"/>
    </location>
</feature>
<dbReference type="InterPro" id="IPR029353">
    <property type="entry name" value="NYAP_C"/>
</dbReference>
<reference evidence="6 7" key="1">
    <citation type="journal article" date="2019" name="Genome Biol. Evol.">
        <title>Whole-Genome Sequencing of the Giant Devil Catfish, Bagarius yarrelli.</title>
        <authorList>
            <person name="Jiang W."/>
            <person name="Lv Y."/>
            <person name="Cheng L."/>
            <person name="Yang K."/>
            <person name="Chao B."/>
            <person name="Wang X."/>
            <person name="Li Y."/>
            <person name="Pan X."/>
            <person name="You X."/>
            <person name="Zhang Y."/>
            <person name="Yang J."/>
            <person name="Li J."/>
            <person name="Zhang X."/>
            <person name="Liu S."/>
            <person name="Sun C."/>
            <person name="Yang J."/>
            <person name="Shi Q."/>
        </authorList>
    </citation>
    <scope>NUCLEOTIDE SEQUENCE [LARGE SCALE GENOMIC DNA]</scope>
    <source>
        <strain evidence="6">JWS20170419001</strain>
        <tissue evidence="6">Muscle</tissue>
    </source>
</reference>
<dbReference type="AlphaFoldDB" id="A0A556V3N3"/>
<feature type="region of interest" description="Disordered" evidence="2">
    <location>
        <begin position="875"/>
        <end position="926"/>
    </location>
</feature>
<feature type="region of interest" description="Disordered" evidence="2">
    <location>
        <begin position="465"/>
        <end position="491"/>
    </location>
</feature>
<feature type="region of interest" description="Disordered" evidence="2">
    <location>
        <begin position="817"/>
        <end position="853"/>
    </location>
</feature>
<feature type="transmembrane region" description="Helical" evidence="3">
    <location>
        <begin position="21"/>
        <end position="39"/>
    </location>
</feature>
<feature type="compositionally biased region" description="Basic and acidic residues" evidence="2">
    <location>
        <begin position="560"/>
        <end position="626"/>
    </location>
</feature>
<feature type="region of interest" description="Disordered" evidence="2">
    <location>
        <begin position="942"/>
        <end position="965"/>
    </location>
</feature>
<feature type="region of interest" description="Disordered" evidence="2">
    <location>
        <begin position="419"/>
        <end position="444"/>
    </location>
</feature>
<gene>
    <name evidence="6" type="ORF">Baya_12596</name>
</gene>
<dbReference type="PANTHER" id="PTHR22633">
    <property type="entry name" value="NEURONAL TYROSINE-PHOSPHORYLATED PHOSPHOINOSITIDE-3-KINASE ADAPTER 2-RELATED"/>
    <property type="match status" value="1"/>
</dbReference>
<dbReference type="Pfam" id="PF15452">
    <property type="entry name" value="NYAP_C"/>
    <property type="match status" value="2"/>
</dbReference>
<feature type="compositionally biased region" description="Polar residues" evidence="2">
    <location>
        <begin position="522"/>
        <end position="536"/>
    </location>
</feature>
<sequence length="1033" mass="114395">MTAKTRCNKTRVSRSIKQKTIVADLYVAGSAVGMPLTMMSSREEESLRFFKYVEDSGLKAYGGVATRNLVWNEKSKIVSEKNDKKRKQEEVAKRTSEEVAVEGKHLRMGSASMSEQQQFSVRSQSLNSVGGLEEEEGSPNSRKQPPPKPRRDPSTKLSTSSEAVDHSATTCKGGHFHKGDGITACTQIFPNATATDPQKQKTPLSLLHQSQLQTSASANRHPADVTQGCSEECRRVPPPKPKRNPNTQLSTSFDESYILNSKDSPPMALSPISPVSPPQPQSPHQDLEEPVYIEMSGNAVRDTPSRSEPEEEPGEAVYEEMKYPAFDDFDSRWDLIGYRSQNITPCPSDMDIHASINYALTPRSASYCDIPAPFPNLLSHRPPLLVFPPVPAQCSPNSDESPLTPVDVNKLAMLENAAYSKSPSTSSSSMEPLSSASSSHLRRAERELTATPTITISGRSSAPPLPCALYRGSSSSGGVQRSHSACPSPVSMGRCLTPLSLMRGPPIEGSFSGGALPRHHSSTQNVATGRSRTPTSPLDELTNLFTSGRNMLKKSSSGRKSKDPSESEAKGKVHGSESKKEHKEKSHKESKKDKERSGKSSHRRESKDREPSGIEALQRRDSKERTGSNSEPIVRHDSKDRGSNVEAVPKRSSKERTGNVEPVPRHNSKDKGSNVELVPRRNSKDRGSSIEALPRRNSKDKGNNVEPVTRRNSRDKGTSVEPVIRRNSKDKVCSGPELLPKKSSRDRGCSTSEPIVRHDSKDWINTNIEPLPTRDSRDRICNGSELMLRQDSRDFLRNGVEQHDSRDRICYGPELITRHSGKDQGRTGLEGRRNSKEGRKYSNSNMADSGWDCMERMSNGTDVAYRRDYKDKGNHITEHHHKSKDKSCHGTESPKAHDWDTRSGPSPSFSSRSRRSPVSPTTMMGNSEFKMIPKVAQFLSTPLAPSASGTPQRRPSEAQELPMPPFPWLCGDSTMMETIERKQRLCREIRTRQRPPEQSQMESMPSCKKANGQKKYGPPPYPSQTTVFWDTAI</sequence>
<dbReference type="InterPro" id="IPR026722">
    <property type="entry name" value="NYAP1/NYAP2"/>
</dbReference>
<evidence type="ECO:0000259" key="5">
    <source>
        <dbReference type="Pfam" id="PF15452"/>
    </source>
</evidence>
<dbReference type="OrthoDB" id="9832999at2759"/>
<protein>
    <submittedName>
        <fullName evidence="6">Neuronal tyrosine-phosphorylated phosphoinositide-3-kinase adapter 2</fullName>
    </submittedName>
</protein>
<feature type="compositionally biased region" description="Low complexity" evidence="2">
    <location>
        <begin position="902"/>
        <end position="920"/>
    </location>
</feature>
<feature type="compositionally biased region" description="Polar residues" evidence="2">
    <location>
        <begin position="111"/>
        <end position="128"/>
    </location>
</feature>
<dbReference type="GO" id="GO:0043491">
    <property type="term" value="P:phosphatidylinositol 3-kinase/protein kinase B signal transduction"/>
    <property type="evidence" value="ECO:0007669"/>
    <property type="project" value="InterPro"/>
</dbReference>
<accession>A0A556V3N3</accession>
<feature type="compositionally biased region" description="Low complexity" evidence="2">
    <location>
        <begin position="420"/>
        <end position="439"/>
    </location>
</feature>
<evidence type="ECO:0000313" key="7">
    <source>
        <dbReference type="Proteomes" id="UP000319801"/>
    </source>
</evidence>
<feature type="compositionally biased region" description="Basic and acidic residues" evidence="2">
    <location>
        <begin position="633"/>
        <end position="732"/>
    </location>
</feature>
<evidence type="ECO:0000256" key="1">
    <source>
        <dbReference type="ARBA" id="ARBA00022553"/>
    </source>
</evidence>
<feature type="compositionally biased region" description="Basic and acidic residues" evidence="2">
    <location>
        <begin position="78"/>
        <end position="105"/>
    </location>
</feature>